<reference evidence="2" key="1">
    <citation type="submission" date="2008-01" db="EMBL/GenBank/DDBJ databases">
        <authorList>
            <person name="Fulton L."/>
            <person name="Clifton S."/>
            <person name="Fulton B."/>
            <person name="Xu J."/>
            <person name="Minx P."/>
            <person name="Pepin K.H."/>
            <person name="Johnson M."/>
            <person name="Thiruvilangam P."/>
            <person name="Bhonagiri V."/>
            <person name="Nash W.E."/>
            <person name="Mardis E.R."/>
            <person name="Wilson R.K."/>
        </authorList>
    </citation>
    <scope>NUCLEOTIDE SEQUENCE [LARGE SCALE GENOMIC DNA]</scope>
    <source>
        <strain evidence="2">DSM 17244</strain>
    </source>
</reference>
<reference evidence="2" key="2">
    <citation type="submission" date="2013-08" db="EMBL/GenBank/DDBJ databases">
        <title>Draft genome sequence of Anaerofustis stercorihominis (DSM 17244).</title>
        <authorList>
            <person name="Sudarsanam P."/>
            <person name="Ley R."/>
            <person name="Guruge J."/>
            <person name="Turnbaugh P.J."/>
            <person name="Mahowald M."/>
            <person name="Liep D."/>
            <person name="Gordon J."/>
        </authorList>
    </citation>
    <scope>NUCLEOTIDE SEQUENCE</scope>
    <source>
        <strain evidence="2">DSM 17244</strain>
    </source>
</reference>
<proteinExistence type="predicted"/>
<dbReference type="RefSeq" id="WP_007051097.1">
    <property type="nucleotide sequence ID" value="NZ_DS560019.1"/>
</dbReference>
<name>B1CAB6_9FIRM</name>
<protein>
    <submittedName>
        <fullName evidence="2">Uncharacterized protein</fullName>
    </submittedName>
</protein>
<gene>
    <name evidence="2" type="ORF">ANASTE_02358</name>
</gene>
<dbReference type="Proteomes" id="UP000005178">
    <property type="component" value="Unassembled WGS sequence"/>
</dbReference>
<feature type="region of interest" description="Disordered" evidence="1">
    <location>
        <begin position="30"/>
        <end position="52"/>
    </location>
</feature>
<dbReference type="HOGENOM" id="CLU_3076171_0_0_9"/>
<evidence type="ECO:0000313" key="3">
    <source>
        <dbReference type="Proteomes" id="UP000005178"/>
    </source>
</evidence>
<feature type="compositionally biased region" description="Basic residues" evidence="1">
    <location>
        <begin position="39"/>
        <end position="52"/>
    </location>
</feature>
<dbReference type="GeneID" id="98001517"/>
<dbReference type="STRING" id="445971.ANASTE_02358"/>
<keyword evidence="3" id="KW-1185">Reference proteome</keyword>
<dbReference type="AlphaFoldDB" id="B1CAB6"/>
<sequence length="52" mass="6627">MKGREYLEKEYEHKIRIKTKSYFLKKEFKENKEESKDEKRKKKQNKRSVFKE</sequence>
<accession>B1CAB6</accession>
<organism evidence="2 3">
    <name type="scientific">Anaerofustis stercorihominis DSM 17244</name>
    <dbReference type="NCBI Taxonomy" id="445971"/>
    <lineage>
        <taxon>Bacteria</taxon>
        <taxon>Bacillati</taxon>
        <taxon>Bacillota</taxon>
        <taxon>Clostridia</taxon>
        <taxon>Eubacteriales</taxon>
        <taxon>Eubacteriaceae</taxon>
        <taxon>Anaerofustis</taxon>
    </lineage>
</organism>
<evidence type="ECO:0000313" key="2">
    <source>
        <dbReference type="EMBL" id="EDS72627.1"/>
    </source>
</evidence>
<evidence type="ECO:0000256" key="1">
    <source>
        <dbReference type="SAM" id="MobiDB-lite"/>
    </source>
</evidence>
<comment type="caution">
    <text evidence="2">The sequence shown here is derived from an EMBL/GenBank/DDBJ whole genome shotgun (WGS) entry which is preliminary data.</text>
</comment>
<dbReference type="EMBL" id="ABIL02000006">
    <property type="protein sequence ID" value="EDS72627.1"/>
    <property type="molecule type" value="Genomic_DNA"/>
</dbReference>